<accession>A0A4P9VIL7</accession>
<gene>
    <name evidence="2" type="ORF">B9G39_02365</name>
</gene>
<evidence type="ECO:0000313" key="2">
    <source>
        <dbReference type="EMBL" id="RDH42376.1"/>
    </source>
</evidence>
<dbReference type="Pfam" id="PF06776">
    <property type="entry name" value="IalB"/>
    <property type="match status" value="1"/>
</dbReference>
<protein>
    <recommendedName>
        <fullName evidence="4">Invasion associated locus B family protein</fullName>
    </recommendedName>
</protein>
<evidence type="ECO:0000256" key="1">
    <source>
        <dbReference type="SAM" id="SignalP"/>
    </source>
</evidence>
<evidence type="ECO:0000313" key="3">
    <source>
        <dbReference type="Proteomes" id="UP000257039"/>
    </source>
</evidence>
<organism evidence="2 3">
    <name type="scientific">Zooshikella ganghwensis</name>
    <dbReference type="NCBI Taxonomy" id="202772"/>
    <lineage>
        <taxon>Bacteria</taxon>
        <taxon>Pseudomonadati</taxon>
        <taxon>Pseudomonadota</taxon>
        <taxon>Gammaproteobacteria</taxon>
        <taxon>Oceanospirillales</taxon>
        <taxon>Zooshikellaceae</taxon>
        <taxon>Zooshikella</taxon>
    </lineage>
</organism>
<proteinExistence type="predicted"/>
<dbReference type="Gene3D" id="2.60.40.1880">
    <property type="entry name" value="Invasion associated locus B (IalB) protein"/>
    <property type="match status" value="1"/>
</dbReference>
<dbReference type="InterPro" id="IPR038696">
    <property type="entry name" value="IalB_sf"/>
</dbReference>
<reference evidence="2 3" key="1">
    <citation type="submission" date="2017-04" db="EMBL/GenBank/DDBJ databases">
        <title>Draft genome sequence of Zooshikella ganghwensis VG4 isolated from Red Sea sediments.</title>
        <authorList>
            <person name="Rehman Z."/>
            <person name="Alam I."/>
            <person name="Kamau A."/>
            <person name="Bajic V."/>
            <person name="Leiknes T."/>
        </authorList>
    </citation>
    <scope>NUCLEOTIDE SEQUENCE [LARGE SCALE GENOMIC DNA]</scope>
    <source>
        <strain evidence="2 3">VG4</strain>
    </source>
</reference>
<dbReference type="InterPro" id="IPR010642">
    <property type="entry name" value="Invasion_prot_B"/>
</dbReference>
<feature type="chain" id="PRO_5020875873" description="Invasion associated locus B family protein" evidence="1">
    <location>
        <begin position="21"/>
        <end position="173"/>
    </location>
</feature>
<name>A0A4P9VIL7_9GAMM</name>
<evidence type="ECO:0008006" key="4">
    <source>
        <dbReference type="Google" id="ProtNLM"/>
    </source>
</evidence>
<feature type="signal peptide" evidence="1">
    <location>
        <begin position="1"/>
        <end position="20"/>
    </location>
</feature>
<sequence length="173" mass="19948">MLKKSLLFIFIFIASYQANAFPGETRRYFKDWLVNCLNDSDNTCRSVTHVRDKKLFPYGDGTIFQFIVQQQSTEQGINTEIVFYHVLDDAYPAEKATFTIDDNQPFQVKLLPNESLNERKLSLTDTKSMLNFLKKGRWLTINYISQSGKPVNVKISLKGITAALLFAEEYINK</sequence>
<dbReference type="RefSeq" id="WP_094785893.1">
    <property type="nucleotide sequence ID" value="NZ_NDXW01000001.1"/>
</dbReference>
<dbReference type="AlphaFoldDB" id="A0A4P9VIL7"/>
<dbReference type="EMBL" id="NDXW01000001">
    <property type="protein sequence ID" value="RDH42376.1"/>
    <property type="molecule type" value="Genomic_DNA"/>
</dbReference>
<keyword evidence="1" id="KW-0732">Signal</keyword>
<keyword evidence="3" id="KW-1185">Reference proteome</keyword>
<dbReference type="Proteomes" id="UP000257039">
    <property type="component" value="Unassembled WGS sequence"/>
</dbReference>
<comment type="caution">
    <text evidence="2">The sequence shown here is derived from an EMBL/GenBank/DDBJ whole genome shotgun (WGS) entry which is preliminary data.</text>
</comment>